<proteinExistence type="predicted"/>
<protein>
    <submittedName>
        <fullName evidence="1">Uncharacterized protein</fullName>
    </submittedName>
</protein>
<organism evidence="1 2">
    <name type="scientific">Priestia megaterium (strain WSH-002)</name>
    <name type="common">Bacillus megaterium</name>
    <dbReference type="NCBI Taxonomy" id="1006007"/>
    <lineage>
        <taxon>Bacteria</taxon>
        <taxon>Bacillati</taxon>
        <taxon>Bacillota</taxon>
        <taxon>Bacilli</taxon>
        <taxon>Bacillales</taxon>
        <taxon>Bacillaceae</taxon>
        <taxon>Priestia</taxon>
    </lineage>
</organism>
<evidence type="ECO:0000313" key="1">
    <source>
        <dbReference type="EMBL" id="AEN90597.1"/>
    </source>
</evidence>
<dbReference type="AlphaFoldDB" id="A0A8D3X2N0"/>
<accession>A0A8D3X2N0</accession>
<gene>
    <name evidence="1" type="ORF">BMWSH_3715</name>
</gene>
<dbReference type="KEGG" id="bmh:BMWSH_3715"/>
<reference evidence="1 2" key="1">
    <citation type="journal article" date="2011" name="J. Bacteriol.">
        <title>Complete genome sequence of the industrial strain Bacillus megaterium WSH-002.</title>
        <authorList>
            <person name="Liu L."/>
            <person name="Li Y."/>
            <person name="Zhang J."/>
            <person name="Zou W."/>
            <person name="Zhou Z."/>
            <person name="Liu J."/>
            <person name="Li X."/>
            <person name="Wang L."/>
            <person name="Chen J."/>
        </authorList>
    </citation>
    <scope>NUCLEOTIDE SEQUENCE [LARGE SCALE GENOMIC DNA]</scope>
    <source>
        <strain evidence="1 2">WSH-002</strain>
    </source>
</reference>
<name>A0A8D3X2N0_PRIMW</name>
<dbReference type="Proteomes" id="UP000001283">
    <property type="component" value="Chromosome"/>
</dbReference>
<sequence length="48" mass="5735">MDATIHRGPHKHTKGTSFEKACPFCFEDIIIYTYFNFLKTYVTETRKF</sequence>
<evidence type="ECO:0000313" key="2">
    <source>
        <dbReference type="Proteomes" id="UP000001283"/>
    </source>
</evidence>
<dbReference type="EMBL" id="CP003017">
    <property type="protein sequence ID" value="AEN90597.1"/>
    <property type="molecule type" value="Genomic_DNA"/>
</dbReference>